<proteinExistence type="predicted"/>
<dbReference type="EMBL" id="JAQQWM010000008">
    <property type="protein sequence ID" value="KAK8054393.1"/>
    <property type="molecule type" value="Genomic_DNA"/>
</dbReference>
<sequence length="82" mass="9041">MGGLTDDRHPITIKHGVHPKPYNLEAVASGTENYVHIQSHWSPTNVTAMEKCCAPDRVAEVGRTSGDAMELFRGNKRGARIR</sequence>
<organism evidence="1 2">
    <name type="scientific">Apiospora saccharicola</name>
    <dbReference type="NCBI Taxonomy" id="335842"/>
    <lineage>
        <taxon>Eukaryota</taxon>
        <taxon>Fungi</taxon>
        <taxon>Dikarya</taxon>
        <taxon>Ascomycota</taxon>
        <taxon>Pezizomycotina</taxon>
        <taxon>Sordariomycetes</taxon>
        <taxon>Xylariomycetidae</taxon>
        <taxon>Amphisphaeriales</taxon>
        <taxon>Apiosporaceae</taxon>
        <taxon>Apiospora</taxon>
    </lineage>
</organism>
<reference evidence="1 2" key="1">
    <citation type="submission" date="2023-01" db="EMBL/GenBank/DDBJ databases">
        <title>Analysis of 21 Apiospora genomes using comparative genomics revels a genus with tremendous synthesis potential of carbohydrate active enzymes and secondary metabolites.</title>
        <authorList>
            <person name="Sorensen T."/>
        </authorList>
    </citation>
    <scope>NUCLEOTIDE SEQUENCE [LARGE SCALE GENOMIC DNA]</scope>
    <source>
        <strain evidence="1 2">CBS 83171</strain>
    </source>
</reference>
<evidence type="ECO:0000313" key="1">
    <source>
        <dbReference type="EMBL" id="KAK8054393.1"/>
    </source>
</evidence>
<keyword evidence="2" id="KW-1185">Reference proteome</keyword>
<protein>
    <submittedName>
        <fullName evidence="1">Uncharacterized protein</fullName>
    </submittedName>
</protein>
<comment type="caution">
    <text evidence="1">The sequence shown here is derived from an EMBL/GenBank/DDBJ whole genome shotgun (WGS) entry which is preliminary data.</text>
</comment>
<accession>A0ABR1U8V7</accession>
<gene>
    <name evidence="1" type="ORF">PG996_013694</name>
</gene>
<name>A0ABR1U8V7_9PEZI</name>
<evidence type="ECO:0000313" key="2">
    <source>
        <dbReference type="Proteomes" id="UP001446871"/>
    </source>
</evidence>
<dbReference type="Proteomes" id="UP001446871">
    <property type="component" value="Unassembled WGS sequence"/>
</dbReference>